<evidence type="ECO:0000313" key="11">
    <source>
        <dbReference type="EMBL" id="OAB46985.1"/>
    </source>
</evidence>
<dbReference type="InterPro" id="IPR051552">
    <property type="entry name" value="HptR"/>
</dbReference>
<sequence length="561" mass="65247">MYTLILVDDEEDVREGLLDEISWEEYGFQVIERAENGREATELIEKCVPDVIVTDIHMPFMNGLELAEWTRNHYPNTKIIILTGYDEFEYAQKAIKLHIDEYVLKPFSSKELVDILLKVKHQLDEEASNKDNLQSLIQHYRKSLPVLRGTFLSSLVSRRIPISEINEKSQSYELNMKAISYMVSIARVDYTHSDLQEVEQKLLSFSPESMKGTKDRQLQLFAVLNITTEISDKYDAFEVFPHNDDVVLLFMDKDKDSEKTSGQMLEILEEVRQNVEKYLKLTVTIGAGTMTNSIENVHHSYNEALQALDYRLLLGNNRVIWIYDVETSHYRLIYEPLHYDELKQQMLVRSIKVETAQDVVDTVASLFSDLEMTQLTVKDCHVYVLEILTSIMKVAKEFRLEFDEIFGLNEYPFAEITKFNNLNEVKLWITGICIKLMNHISKGRQSSYNQLVEDAKSYIAIHYHESDISINKVCKHLHISTSYFSGIFKKEVKMTFVNYVLQLRMESAKNLLRSSNMKSFEIADKVGFIDPNYFSFCFRKKFGLTPKDYRNNMGGAVKSEH</sequence>
<dbReference type="PRINTS" id="PR00032">
    <property type="entry name" value="HTHARAC"/>
</dbReference>
<protein>
    <submittedName>
        <fullName evidence="11">DNA-binding response regulator</fullName>
    </submittedName>
</protein>
<dbReference type="Pfam" id="PF17853">
    <property type="entry name" value="GGDEF_2"/>
    <property type="match status" value="1"/>
</dbReference>
<comment type="subcellular location">
    <subcellularLocation>
        <location evidence="1">Cytoplasm</location>
    </subcellularLocation>
</comment>
<evidence type="ECO:0000256" key="2">
    <source>
        <dbReference type="ARBA" id="ARBA00022490"/>
    </source>
</evidence>
<keyword evidence="4" id="KW-0902">Two-component regulatory system</keyword>
<dbReference type="GO" id="GO:0005737">
    <property type="term" value="C:cytoplasm"/>
    <property type="evidence" value="ECO:0007669"/>
    <property type="project" value="UniProtKB-SubCell"/>
</dbReference>
<keyword evidence="12" id="KW-1185">Reference proteome</keyword>
<evidence type="ECO:0000256" key="5">
    <source>
        <dbReference type="ARBA" id="ARBA00023015"/>
    </source>
</evidence>
<dbReference type="InterPro" id="IPR020449">
    <property type="entry name" value="Tscrpt_reg_AraC-type_HTH"/>
</dbReference>
<gene>
    <name evidence="11" type="ORF">PBAT_09135</name>
</gene>
<keyword evidence="3 8" id="KW-0597">Phosphoprotein</keyword>
<dbReference type="Gene3D" id="3.40.50.2300">
    <property type="match status" value="1"/>
</dbReference>
<proteinExistence type="predicted"/>
<dbReference type="EMBL" id="LVJI01000014">
    <property type="protein sequence ID" value="OAB46985.1"/>
    <property type="molecule type" value="Genomic_DNA"/>
</dbReference>
<dbReference type="AlphaFoldDB" id="A0A162MC42"/>
<dbReference type="InterPro" id="IPR018060">
    <property type="entry name" value="HTH_AraC"/>
</dbReference>
<evidence type="ECO:0000256" key="8">
    <source>
        <dbReference type="PROSITE-ProRule" id="PRU00169"/>
    </source>
</evidence>
<evidence type="ECO:0000256" key="1">
    <source>
        <dbReference type="ARBA" id="ARBA00004496"/>
    </source>
</evidence>
<keyword evidence="7" id="KW-0804">Transcription</keyword>
<evidence type="ECO:0000256" key="6">
    <source>
        <dbReference type="ARBA" id="ARBA00023125"/>
    </source>
</evidence>
<keyword evidence="2" id="KW-0963">Cytoplasm</keyword>
<organism evidence="11 12">
    <name type="scientific">Paenibacillus antarcticus</name>
    <dbReference type="NCBI Taxonomy" id="253703"/>
    <lineage>
        <taxon>Bacteria</taxon>
        <taxon>Bacillati</taxon>
        <taxon>Bacillota</taxon>
        <taxon>Bacilli</taxon>
        <taxon>Bacillales</taxon>
        <taxon>Paenibacillaceae</taxon>
        <taxon>Paenibacillus</taxon>
    </lineage>
</organism>
<keyword evidence="6 11" id="KW-0238">DNA-binding</keyword>
<dbReference type="GO" id="GO:0003700">
    <property type="term" value="F:DNA-binding transcription factor activity"/>
    <property type="evidence" value="ECO:0007669"/>
    <property type="project" value="InterPro"/>
</dbReference>
<dbReference type="Pfam" id="PF00072">
    <property type="entry name" value="Response_reg"/>
    <property type="match status" value="1"/>
</dbReference>
<dbReference type="Gene3D" id="1.10.10.60">
    <property type="entry name" value="Homeodomain-like"/>
    <property type="match status" value="2"/>
</dbReference>
<dbReference type="PROSITE" id="PS01124">
    <property type="entry name" value="HTH_ARAC_FAMILY_2"/>
    <property type="match status" value="1"/>
</dbReference>
<feature type="modified residue" description="4-aspartylphosphate" evidence="8">
    <location>
        <position position="55"/>
    </location>
</feature>
<dbReference type="GO" id="GO:0043565">
    <property type="term" value="F:sequence-specific DNA binding"/>
    <property type="evidence" value="ECO:0007669"/>
    <property type="project" value="InterPro"/>
</dbReference>
<dbReference type="GO" id="GO:0000160">
    <property type="term" value="P:phosphorelay signal transduction system"/>
    <property type="evidence" value="ECO:0007669"/>
    <property type="project" value="UniProtKB-KW"/>
</dbReference>
<dbReference type="Proteomes" id="UP000077355">
    <property type="component" value="Unassembled WGS sequence"/>
</dbReference>
<feature type="domain" description="Response regulatory" evidence="10">
    <location>
        <begin position="3"/>
        <end position="120"/>
    </location>
</feature>
<dbReference type="InterPro" id="IPR009057">
    <property type="entry name" value="Homeodomain-like_sf"/>
</dbReference>
<name>A0A162MC42_9BACL</name>
<evidence type="ECO:0000259" key="9">
    <source>
        <dbReference type="PROSITE" id="PS01124"/>
    </source>
</evidence>
<dbReference type="SUPFAM" id="SSF52172">
    <property type="entry name" value="CheY-like"/>
    <property type="match status" value="1"/>
</dbReference>
<evidence type="ECO:0000256" key="7">
    <source>
        <dbReference type="ARBA" id="ARBA00023163"/>
    </source>
</evidence>
<dbReference type="SMART" id="SM00448">
    <property type="entry name" value="REC"/>
    <property type="match status" value="1"/>
</dbReference>
<evidence type="ECO:0000313" key="12">
    <source>
        <dbReference type="Proteomes" id="UP000077355"/>
    </source>
</evidence>
<dbReference type="PANTHER" id="PTHR42713:SF3">
    <property type="entry name" value="TRANSCRIPTIONAL REGULATORY PROTEIN HPTR"/>
    <property type="match status" value="1"/>
</dbReference>
<dbReference type="InterPro" id="IPR041522">
    <property type="entry name" value="CdaR_GGDEF"/>
</dbReference>
<evidence type="ECO:0000259" key="10">
    <source>
        <dbReference type="PROSITE" id="PS50110"/>
    </source>
</evidence>
<dbReference type="PANTHER" id="PTHR42713">
    <property type="entry name" value="HISTIDINE KINASE-RELATED"/>
    <property type="match status" value="1"/>
</dbReference>
<dbReference type="Pfam" id="PF12833">
    <property type="entry name" value="HTH_18"/>
    <property type="match status" value="1"/>
</dbReference>
<feature type="domain" description="HTH araC/xylS-type" evidence="9">
    <location>
        <begin position="453"/>
        <end position="552"/>
    </location>
</feature>
<dbReference type="SMART" id="SM00342">
    <property type="entry name" value="HTH_ARAC"/>
    <property type="match status" value="1"/>
</dbReference>
<dbReference type="InterPro" id="IPR011006">
    <property type="entry name" value="CheY-like_superfamily"/>
</dbReference>
<dbReference type="InterPro" id="IPR001789">
    <property type="entry name" value="Sig_transdc_resp-reg_receiver"/>
</dbReference>
<dbReference type="SUPFAM" id="SSF46689">
    <property type="entry name" value="Homeodomain-like"/>
    <property type="match status" value="2"/>
</dbReference>
<dbReference type="RefSeq" id="WP_068649062.1">
    <property type="nucleotide sequence ID" value="NZ_CP043611.1"/>
</dbReference>
<keyword evidence="5" id="KW-0805">Transcription regulation</keyword>
<dbReference type="PROSITE" id="PS50110">
    <property type="entry name" value="RESPONSE_REGULATORY"/>
    <property type="match status" value="1"/>
</dbReference>
<reference evidence="11 12" key="1">
    <citation type="submission" date="2016-03" db="EMBL/GenBank/DDBJ databases">
        <title>Draft genome sequence of Paenibacillus antarcticus CECT 5836.</title>
        <authorList>
            <person name="Shin S.-K."/>
            <person name="Yi H."/>
        </authorList>
    </citation>
    <scope>NUCLEOTIDE SEQUENCE [LARGE SCALE GENOMIC DNA]</scope>
    <source>
        <strain evidence="11 12">CECT 5836</strain>
    </source>
</reference>
<comment type="caution">
    <text evidence="11">The sequence shown here is derived from an EMBL/GenBank/DDBJ whole genome shotgun (WGS) entry which is preliminary data.</text>
</comment>
<evidence type="ECO:0000256" key="3">
    <source>
        <dbReference type="ARBA" id="ARBA00022553"/>
    </source>
</evidence>
<dbReference type="OrthoDB" id="9794370at2"/>
<accession>A0A162MC42</accession>
<evidence type="ECO:0000256" key="4">
    <source>
        <dbReference type="ARBA" id="ARBA00023012"/>
    </source>
</evidence>
<dbReference type="CDD" id="cd17536">
    <property type="entry name" value="REC_YesN-like"/>
    <property type="match status" value="1"/>
</dbReference>